<keyword evidence="3" id="KW-1185">Reference proteome</keyword>
<dbReference type="AlphaFoldDB" id="A0A248JM50"/>
<evidence type="ECO:0000256" key="1">
    <source>
        <dbReference type="SAM" id="MobiDB-lite"/>
    </source>
</evidence>
<dbReference type="KEGG" id="nao:Y958_01250"/>
<reference evidence="2 3" key="1">
    <citation type="submission" date="2017-06" db="EMBL/GenBank/DDBJ databases">
        <title>Complete genome sequence of Nitrospirillum amazonense strain CBAmC, an endophytic nitrogen-fixing and plant growth-promoting bacterium, isolated from sugarcane.</title>
        <authorList>
            <person name="Schwab S."/>
            <person name="dos Santos Teixeira K.R."/>
            <person name="Simoes Araujo J.L."/>
            <person name="Soares Vidal M."/>
            <person name="Borges de Freitas H.R."/>
            <person name="Rivello Crivelaro A.L."/>
            <person name="Bueno de Camargo Nunes A."/>
            <person name="dos Santos C.M."/>
            <person name="Palmeira da Silva Rosa D."/>
            <person name="da Silva Padilha D."/>
            <person name="da Silva E."/>
            <person name="Araujo Terra L."/>
            <person name="Soares Mendes V."/>
            <person name="Farinelli L."/>
            <person name="Magalhaes Cruz L."/>
            <person name="Baldani J.I."/>
        </authorList>
    </citation>
    <scope>NUCLEOTIDE SEQUENCE [LARGE SCALE GENOMIC DNA]</scope>
    <source>
        <strain evidence="2 3">CBAmC</strain>
    </source>
</reference>
<protein>
    <submittedName>
        <fullName evidence="2">Uncharacterized protein</fullName>
    </submittedName>
</protein>
<name>A0A248JM50_9PROT</name>
<evidence type="ECO:0000313" key="3">
    <source>
        <dbReference type="Proteomes" id="UP000197153"/>
    </source>
</evidence>
<sequence>MSDAMTDEHRDAPGPDGDAGPGTHSPAADAPAADAPAGDAPIVDAEIVTPAVQEGRAREGEIEEGVDPFDYAESIVRDLALHVGSRLRDLRNDLTAMHSAVVSLPETMRINALGQSIQELRERVAHLTGVVSHHAGRPAEEAERLSRGMGELKHTLDDVTQRVGVLENWLSHAKAVNGVRLPDLPPGPLPEQLSGLVDHLHESLLRVVNAVRTTQLDVRDLRDQVRGGLPALPPPTGGEAKTPDTARVAGDAGAVQALAGRLDAVEEKLRRAPASAPADRADGGTAGLASLVFGAWPSLMRPTGSEALAQAVASVLDSVKHILGGSVQLPRTPQDGGLVAVATGRHRGMPLAILVGVEDLVGRHWVLGEEGDTLSDSGFPRVSTLRGLMNAAALVEKSRPGTLAVSILIYGNGVISQAPTREALASLAQAAGISGAAGRTLLVAAGDLTAAGLLPVSDVGGAVSDLQFD</sequence>
<feature type="region of interest" description="Disordered" evidence="1">
    <location>
        <begin position="225"/>
        <end position="244"/>
    </location>
</feature>
<dbReference type="Proteomes" id="UP000197153">
    <property type="component" value="Chromosome 1"/>
</dbReference>
<proteinExistence type="predicted"/>
<feature type="compositionally biased region" description="Basic and acidic residues" evidence="1">
    <location>
        <begin position="1"/>
        <end position="13"/>
    </location>
</feature>
<organism evidence="2 3">
    <name type="scientific">Nitrospirillum viridazoti CBAmc</name>
    <dbReference type="NCBI Taxonomy" id="1441467"/>
    <lineage>
        <taxon>Bacteria</taxon>
        <taxon>Pseudomonadati</taxon>
        <taxon>Pseudomonadota</taxon>
        <taxon>Alphaproteobacteria</taxon>
        <taxon>Rhodospirillales</taxon>
        <taxon>Azospirillaceae</taxon>
        <taxon>Nitrospirillum</taxon>
        <taxon>Nitrospirillum viridazoti</taxon>
    </lineage>
</organism>
<dbReference type="EMBL" id="CP022110">
    <property type="protein sequence ID" value="ASG19601.1"/>
    <property type="molecule type" value="Genomic_DNA"/>
</dbReference>
<gene>
    <name evidence="2" type="ORF">Y958_01250</name>
</gene>
<feature type="region of interest" description="Disordered" evidence="1">
    <location>
        <begin position="1"/>
        <end position="38"/>
    </location>
</feature>
<evidence type="ECO:0000313" key="2">
    <source>
        <dbReference type="EMBL" id="ASG19601.1"/>
    </source>
</evidence>
<feature type="compositionally biased region" description="Low complexity" evidence="1">
    <location>
        <begin position="14"/>
        <end position="38"/>
    </location>
</feature>
<accession>A0A248JM50</accession>